<evidence type="ECO:0000313" key="2">
    <source>
        <dbReference type="Proteomes" id="UP000245697"/>
    </source>
</evidence>
<accession>A0A316F569</accession>
<name>A0A316F569_9ACTN</name>
<evidence type="ECO:0000313" key="1">
    <source>
        <dbReference type="EMBL" id="PWK39804.1"/>
    </source>
</evidence>
<dbReference type="AlphaFoldDB" id="A0A316F569"/>
<dbReference type="Proteomes" id="UP000245697">
    <property type="component" value="Unassembled WGS sequence"/>
</dbReference>
<organism evidence="1 2">
    <name type="scientific">Actinoplanes xinjiangensis</name>
    <dbReference type="NCBI Taxonomy" id="512350"/>
    <lineage>
        <taxon>Bacteria</taxon>
        <taxon>Bacillati</taxon>
        <taxon>Actinomycetota</taxon>
        <taxon>Actinomycetes</taxon>
        <taxon>Micromonosporales</taxon>
        <taxon>Micromonosporaceae</taxon>
        <taxon>Actinoplanes</taxon>
    </lineage>
</organism>
<gene>
    <name evidence="1" type="ORF">BC793_12171</name>
</gene>
<sequence>MGFRELPVTHDRLLGIAVRRYAMDGPVTVENRSAES</sequence>
<dbReference type="EMBL" id="QGGR01000021">
    <property type="protein sequence ID" value="PWK39804.1"/>
    <property type="molecule type" value="Genomic_DNA"/>
</dbReference>
<reference evidence="1 2" key="1">
    <citation type="submission" date="2018-05" db="EMBL/GenBank/DDBJ databases">
        <title>Genomic Encyclopedia of Archaeal and Bacterial Type Strains, Phase II (KMG-II): from individual species to whole genera.</title>
        <authorList>
            <person name="Goeker M."/>
        </authorList>
    </citation>
    <scope>NUCLEOTIDE SEQUENCE [LARGE SCALE GENOMIC DNA]</scope>
    <source>
        <strain evidence="1 2">DSM 45184</strain>
    </source>
</reference>
<keyword evidence="2" id="KW-1185">Reference proteome</keyword>
<comment type="caution">
    <text evidence="1">The sequence shown here is derived from an EMBL/GenBank/DDBJ whole genome shotgun (WGS) entry which is preliminary data.</text>
</comment>
<protein>
    <submittedName>
        <fullName evidence="1">Uncharacterized protein</fullName>
    </submittedName>
</protein>
<proteinExistence type="predicted"/>